<evidence type="ECO:0000313" key="3">
    <source>
        <dbReference type="Proteomes" id="UP000076722"/>
    </source>
</evidence>
<organism evidence="2 3">
    <name type="scientific">Sistotremastrum niveocremeum HHB9708</name>
    <dbReference type="NCBI Taxonomy" id="1314777"/>
    <lineage>
        <taxon>Eukaryota</taxon>
        <taxon>Fungi</taxon>
        <taxon>Dikarya</taxon>
        <taxon>Basidiomycota</taxon>
        <taxon>Agaricomycotina</taxon>
        <taxon>Agaricomycetes</taxon>
        <taxon>Sistotremastrales</taxon>
        <taxon>Sistotremastraceae</taxon>
        <taxon>Sertulicium</taxon>
        <taxon>Sertulicium niveocremeum</taxon>
    </lineage>
</organism>
<reference evidence="2 3" key="1">
    <citation type="journal article" date="2016" name="Mol. Biol. Evol.">
        <title>Comparative Genomics of Early-Diverging Mushroom-Forming Fungi Provides Insights into the Origins of Lignocellulose Decay Capabilities.</title>
        <authorList>
            <person name="Nagy L.G."/>
            <person name="Riley R."/>
            <person name="Tritt A."/>
            <person name="Adam C."/>
            <person name="Daum C."/>
            <person name="Floudas D."/>
            <person name="Sun H."/>
            <person name="Yadav J.S."/>
            <person name="Pangilinan J."/>
            <person name="Larsson K.H."/>
            <person name="Matsuura K."/>
            <person name="Barry K."/>
            <person name="Labutti K."/>
            <person name="Kuo R."/>
            <person name="Ohm R.A."/>
            <person name="Bhattacharya S.S."/>
            <person name="Shirouzu T."/>
            <person name="Yoshinaga Y."/>
            <person name="Martin F.M."/>
            <person name="Grigoriev I.V."/>
            <person name="Hibbett D.S."/>
        </authorList>
    </citation>
    <scope>NUCLEOTIDE SEQUENCE [LARGE SCALE GENOMIC DNA]</scope>
    <source>
        <strain evidence="2 3">HHB9708</strain>
    </source>
</reference>
<evidence type="ECO:0000313" key="2">
    <source>
        <dbReference type="EMBL" id="KZS86379.1"/>
    </source>
</evidence>
<keyword evidence="3" id="KW-1185">Reference proteome</keyword>
<dbReference type="AlphaFoldDB" id="A0A164M5F4"/>
<accession>A0A164M5F4</accession>
<protein>
    <submittedName>
        <fullName evidence="2">Uncharacterized protein</fullName>
    </submittedName>
</protein>
<gene>
    <name evidence="2" type="ORF">SISNIDRAFT_420979</name>
</gene>
<proteinExistence type="predicted"/>
<feature type="signal peptide" evidence="1">
    <location>
        <begin position="1"/>
        <end position="20"/>
    </location>
</feature>
<sequence>MFSRPVLCLLVLPTFEISESLDISTDGGPINLHLCGIIYHGGHHFTARIRDQQGLFWSYDGIVNGRECIYEGTIPANLSVLDGRAACVVIFA</sequence>
<keyword evidence="1" id="KW-0732">Signal</keyword>
<feature type="chain" id="PRO_5007851656" evidence="1">
    <location>
        <begin position="21"/>
        <end position="92"/>
    </location>
</feature>
<evidence type="ECO:0000256" key="1">
    <source>
        <dbReference type="SAM" id="SignalP"/>
    </source>
</evidence>
<dbReference type="OrthoDB" id="2823861at2759"/>
<dbReference type="Proteomes" id="UP000076722">
    <property type="component" value="Unassembled WGS sequence"/>
</dbReference>
<name>A0A164M5F4_9AGAM</name>
<dbReference type="EMBL" id="KV419518">
    <property type="protein sequence ID" value="KZS86379.1"/>
    <property type="molecule type" value="Genomic_DNA"/>
</dbReference>